<dbReference type="Gene3D" id="1.10.540.10">
    <property type="entry name" value="Acyl-CoA dehydrogenase/oxidase, N-terminal domain"/>
    <property type="match status" value="1"/>
</dbReference>
<dbReference type="Pfam" id="PF14749">
    <property type="entry name" value="Acyl-CoA_ox_N"/>
    <property type="match status" value="1"/>
</dbReference>
<dbReference type="GO" id="GO:0005524">
    <property type="term" value="F:ATP binding"/>
    <property type="evidence" value="ECO:0007669"/>
    <property type="project" value="UniProtKB-KW"/>
</dbReference>
<dbReference type="InterPro" id="IPR055060">
    <property type="entry name" value="ACOX_C_alpha1"/>
</dbReference>
<evidence type="ECO:0000256" key="2">
    <source>
        <dbReference type="ARBA" id="ARBA00004275"/>
    </source>
</evidence>
<evidence type="ECO:0000256" key="9">
    <source>
        <dbReference type="ARBA" id="ARBA00022840"/>
    </source>
</evidence>
<keyword evidence="12" id="KW-0576">Peroxisome</keyword>
<dbReference type="InterPro" id="IPR009100">
    <property type="entry name" value="AcylCoA_DH/oxidase_NM_dom_sf"/>
</dbReference>
<feature type="domain" description="Acyl-coenzyme A oxidase N-terminal" evidence="17">
    <location>
        <begin position="23"/>
        <end position="139"/>
    </location>
</feature>
<feature type="active site" description="Proton acceptor" evidence="14">
    <location>
        <position position="427"/>
    </location>
</feature>
<evidence type="ECO:0000256" key="7">
    <source>
        <dbReference type="ARBA" id="ARBA00022827"/>
    </source>
</evidence>
<dbReference type="GO" id="GO:0033540">
    <property type="term" value="P:fatty acid beta-oxidation using acyl-CoA oxidase"/>
    <property type="evidence" value="ECO:0007669"/>
    <property type="project" value="TreeGrafter"/>
</dbReference>
<keyword evidence="8" id="KW-0276">Fatty acid metabolism</keyword>
<dbReference type="GO" id="GO:0055088">
    <property type="term" value="P:lipid homeostasis"/>
    <property type="evidence" value="ECO:0007669"/>
    <property type="project" value="TreeGrafter"/>
</dbReference>
<evidence type="ECO:0000256" key="15">
    <source>
        <dbReference type="PIRSR" id="PIRSR000168-2"/>
    </source>
</evidence>
<evidence type="ECO:0000256" key="8">
    <source>
        <dbReference type="ARBA" id="ARBA00022832"/>
    </source>
</evidence>
<keyword evidence="10" id="KW-0560">Oxidoreductase</keyword>
<comment type="pathway">
    <text evidence="3">Lipid metabolism; peroxisomal fatty acid beta-oxidation.</text>
</comment>
<dbReference type="InterPro" id="IPR037069">
    <property type="entry name" value="AcylCoA_DH/ox_N_sf"/>
</dbReference>
<gene>
    <name evidence="19" type="ORF">CUNI_LOCUS8435</name>
</gene>
<evidence type="ECO:0000259" key="16">
    <source>
        <dbReference type="Pfam" id="PF01756"/>
    </source>
</evidence>
<keyword evidence="5 13" id="KW-0285">Flavoprotein</keyword>
<dbReference type="Proteomes" id="UP000678393">
    <property type="component" value="Unassembled WGS sequence"/>
</dbReference>
<dbReference type="GO" id="GO:0071949">
    <property type="term" value="F:FAD binding"/>
    <property type="evidence" value="ECO:0007669"/>
    <property type="project" value="InterPro"/>
</dbReference>
<comment type="caution">
    <text evidence="19">The sequence shown here is derived from an EMBL/GenBank/DDBJ whole genome shotgun (WGS) entry which is preliminary data.</text>
</comment>
<evidence type="ECO:0000259" key="17">
    <source>
        <dbReference type="Pfam" id="PF14749"/>
    </source>
</evidence>
<dbReference type="OrthoDB" id="538336at2759"/>
<evidence type="ECO:0000256" key="4">
    <source>
        <dbReference type="ARBA" id="ARBA00006288"/>
    </source>
</evidence>
<dbReference type="InterPro" id="IPR036250">
    <property type="entry name" value="AcylCo_DH-like_C"/>
</dbReference>
<dbReference type="InterPro" id="IPR046373">
    <property type="entry name" value="Acyl-CoA_Oxase/DH_mid-dom_sf"/>
</dbReference>
<reference evidence="19" key="1">
    <citation type="submission" date="2021-04" db="EMBL/GenBank/DDBJ databases">
        <authorList>
            <consortium name="Molecular Ecology Group"/>
        </authorList>
    </citation>
    <scope>NUCLEOTIDE SEQUENCE</scope>
</reference>
<keyword evidence="9" id="KW-0067">ATP-binding</keyword>
<dbReference type="PIRSF" id="PIRSF000168">
    <property type="entry name" value="Acyl-CoA_oxidase"/>
    <property type="match status" value="1"/>
</dbReference>
<evidence type="ECO:0000256" key="3">
    <source>
        <dbReference type="ARBA" id="ARBA00004846"/>
    </source>
</evidence>
<dbReference type="GO" id="GO:0005504">
    <property type="term" value="F:fatty acid binding"/>
    <property type="evidence" value="ECO:0007669"/>
    <property type="project" value="TreeGrafter"/>
</dbReference>
<dbReference type="FunFam" id="2.40.110.10:FF:000003">
    <property type="entry name" value="Acyl-coenzyme A oxidase"/>
    <property type="match status" value="1"/>
</dbReference>
<dbReference type="FunFam" id="1.20.140.10:FF:000013">
    <property type="entry name" value="Acyl-coenzyme A oxidase"/>
    <property type="match status" value="1"/>
</dbReference>
<feature type="domain" description="Acyl-CoA oxidase C-terminal" evidence="16">
    <location>
        <begin position="477"/>
        <end position="656"/>
    </location>
</feature>
<evidence type="ECO:0000259" key="18">
    <source>
        <dbReference type="Pfam" id="PF22924"/>
    </source>
</evidence>
<evidence type="ECO:0000256" key="5">
    <source>
        <dbReference type="ARBA" id="ARBA00022630"/>
    </source>
</evidence>
<keyword evidence="11" id="KW-0443">Lipid metabolism</keyword>
<evidence type="ECO:0000256" key="11">
    <source>
        <dbReference type="ARBA" id="ARBA00023098"/>
    </source>
</evidence>
<dbReference type="Gene3D" id="2.40.110.10">
    <property type="entry name" value="Butyryl-CoA Dehydrogenase, subunit A, domain 2"/>
    <property type="match status" value="1"/>
</dbReference>
<keyword evidence="6" id="KW-0547">Nucleotide-binding</keyword>
<evidence type="ECO:0000256" key="10">
    <source>
        <dbReference type="ARBA" id="ARBA00023002"/>
    </source>
</evidence>
<dbReference type="Pfam" id="PF01756">
    <property type="entry name" value="ACOX"/>
    <property type="match status" value="1"/>
</dbReference>
<keyword evidence="20" id="KW-1185">Reference proteome</keyword>
<evidence type="ECO:0000256" key="12">
    <source>
        <dbReference type="ARBA" id="ARBA00023140"/>
    </source>
</evidence>
<evidence type="ECO:0000313" key="19">
    <source>
        <dbReference type="EMBL" id="CAG5122877.1"/>
    </source>
</evidence>
<dbReference type="InterPro" id="IPR029320">
    <property type="entry name" value="Acyl-CoA_ox_N"/>
</dbReference>
<comment type="cofactor">
    <cofactor evidence="1">
        <name>FAD</name>
        <dbReference type="ChEBI" id="CHEBI:57692"/>
    </cofactor>
</comment>
<keyword evidence="7 13" id="KW-0274">FAD</keyword>
<dbReference type="PANTHER" id="PTHR10909">
    <property type="entry name" value="ELECTRON TRANSPORT OXIDOREDUCTASE"/>
    <property type="match status" value="1"/>
</dbReference>
<dbReference type="GO" id="GO:0003997">
    <property type="term" value="F:acyl-CoA oxidase activity"/>
    <property type="evidence" value="ECO:0007669"/>
    <property type="project" value="InterPro"/>
</dbReference>
<dbReference type="InterPro" id="IPR002655">
    <property type="entry name" value="Acyl-CoA_oxidase_C"/>
</dbReference>
<sequence>MALAAVNPDLARARTQATFDPLLLTYFIYDGPEKTKRKRFLQNLAVKDCKEQRFCRYAELSREEQYEESLRKSAFAVLRIRQLGLEDSTEIRFFREVLFSSEPHPFGVHEVMFIPTIEKQSTNEQRAKWLPLAERFGIIGTYAQTELGHGTFLRGLETTATYDPRAKEFIINSPTVTSAKFWPGGLGKTSNFVVLMAKLTSNGRDCGMQPFLVQIRDLETHQPLPGVSVGDIGQKFGFAAMDNGFLKFNNIRIPRENMLMKHSQVLEDGTFVSPKNDRLLYGSMTLIRSQIVGSCGRSLAKAVTIATRYSVVRRQSEIIARTDEVQVIDFQTQQYRLFTLIASAYALIVAGQVSTQAYLSVTKETESGDFDNLPVLHALSSAIKAFSSWEMMFGVEQCQLACGDHGVLLASGLPKIYTNEVPACTYEGENVVLCLQTARFLIKSYNAAEKGKQLPSLARFLQAPKGEKNKLTKKLELDQLIAAYEHRAARQIQEANARLQSHLRRGVGAAEAWNRSSQSLVEAVVAFSQAFIVQAFIEKVTSAKLDPSLSAVLVQLCQLYALQGIASNSGQFLKGGYMSDHQLEMVENKLYELLAALRPNAVALVDAFDFPDKVLDSDLGRYDGNVYEALMDYAKRSRLNKTQVHEGFLKYQKPFVDFLKSQGAQSKL</sequence>
<evidence type="ECO:0000256" key="1">
    <source>
        <dbReference type="ARBA" id="ARBA00001974"/>
    </source>
</evidence>
<dbReference type="FunFam" id="1.10.540.10:FF:000006">
    <property type="entry name" value="Acyl-coenzyme A oxidase"/>
    <property type="match status" value="1"/>
</dbReference>
<organism evidence="19 20">
    <name type="scientific">Candidula unifasciata</name>
    <dbReference type="NCBI Taxonomy" id="100452"/>
    <lineage>
        <taxon>Eukaryota</taxon>
        <taxon>Metazoa</taxon>
        <taxon>Spiralia</taxon>
        <taxon>Lophotrochozoa</taxon>
        <taxon>Mollusca</taxon>
        <taxon>Gastropoda</taxon>
        <taxon>Heterobranchia</taxon>
        <taxon>Euthyneura</taxon>
        <taxon>Panpulmonata</taxon>
        <taxon>Eupulmonata</taxon>
        <taxon>Stylommatophora</taxon>
        <taxon>Helicina</taxon>
        <taxon>Helicoidea</taxon>
        <taxon>Geomitridae</taxon>
        <taxon>Candidula</taxon>
    </lineage>
</organism>
<dbReference type="Gene3D" id="1.20.140.10">
    <property type="entry name" value="Butyryl-CoA Dehydrogenase, subunit A, domain 3"/>
    <property type="match status" value="2"/>
</dbReference>
<evidence type="ECO:0000256" key="14">
    <source>
        <dbReference type="PIRSR" id="PIRSR000168-1"/>
    </source>
</evidence>
<feature type="domain" description="Acyl-CoA oxidase C-alpha1" evidence="18">
    <location>
        <begin position="281"/>
        <end position="442"/>
    </location>
</feature>
<feature type="binding site" evidence="15">
    <location>
        <position position="184"/>
    </location>
    <ligand>
        <name>FAD</name>
        <dbReference type="ChEBI" id="CHEBI:57692"/>
    </ligand>
</feature>
<evidence type="ECO:0000256" key="13">
    <source>
        <dbReference type="PIRNR" id="PIRNR000168"/>
    </source>
</evidence>
<dbReference type="SUPFAM" id="SSF47203">
    <property type="entry name" value="Acyl-CoA dehydrogenase C-terminal domain-like"/>
    <property type="match status" value="2"/>
</dbReference>
<accession>A0A8S3Z061</accession>
<dbReference type="EMBL" id="CAJHNH020001383">
    <property type="protein sequence ID" value="CAG5122877.1"/>
    <property type="molecule type" value="Genomic_DNA"/>
</dbReference>
<evidence type="ECO:0000256" key="6">
    <source>
        <dbReference type="ARBA" id="ARBA00022741"/>
    </source>
</evidence>
<dbReference type="FunFam" id="1.20.140.10:FF:000005">
    <property type="entry name" value="Acyl-coenzyme A oxidase"/>
    <property type="match status" value="1"/>
</dbReference>
<protein>
    <recommendedName>
        <fullName evidence="13">Acyl-coenzyme A oxidase</fullName>
    </recommendedName>
</protein>
<dbReference type="PANTHER" id="PTHR10909:SF250">
    <property type="entry name" value="PEROXISOMAL ACYL-COENZYME A OXIDASE 1"/>
    <property type="match status" value="1"/>
</dbReference>
<dbReference type="GO" id="GO:0005777">
    <property type="term" value="C:peroxisome"/>
    <property type="evidence" value="ECO:0007669"/>
    <property type="project" value="UniProtKB-SubCell"/>
</dbReference>
<dbReference type="SUPFAM" id="SSF56645">
    <property type="entry name" value="Acyl-CoA dehydrogenase NM domain-like"/>
    <property type="match status" value="1"/>
</dbReference>
<comment type="similarity">
    <text evidence="4 13">Belongs to the acyl-CoA oxidase family.</text>
</comment>
<feature type="binding site" evidence="15">
    <location>
        <position position="145"/>
    </location>
    <ligand>
        <name>FAD</name>
        <dbReference type="ChEBI" id="CHEBI:57692"/>
    </ligand>
</feature>
<name>A0A8S3Z061_9EUPU</name>
<dbReference type="AlphaFoldDB" id="A0A8S3Z061"/>
<evidence type="ECO:0000313" key="20">
    <source>
        <dbReference type="Proteomes" id="UP000678393"/>
    </source>
</evidence>
<dbReference type="InterPro" id="IPR012258">
    <property type="entry name" value="Acyl-CoA_oxidase"/>
</dbReference>
<proteinExistence type="inferred from homology"/>
<comment type="subcellular location">
    <subcellularLocation>
        <location evidence="2">Peroxisome</location>
    </subcellularLocation>
</comment>
<dbReference type="Pfam" id="PF22924">
    <property type="entry name" value="ACOX_C_alpha1"/>
    <property type="match status" value="1"/>
</dbReference>